<evidence type="ECO:0000256" key="6">
    <source>
        <dbReference type="ARBA" id="ARBA00023295"/>
    </source>
</evidence>
<evidence type="ECO:0000256" key="9">
    <source>
        <dbReference type="PIRSR" id="PIRSR606710-2"/>
    </source>
</evidence>
<dbReference type="PANTHER" id="PTHR43301:SF3">
    <property type="entry name" value="ARABINAN ENDO-1,5-ALPHA-L-ARABINOSIDASE A-RELATED"/>
    <property type="match status" value="1"/>
</dbReference>
<dbReference type="InterPro" id="IPR023296">
    <property type="entry name" value="Glyco_hydro_beta-prop_sf"/>
</dbReference>
<comment type="caution">
    <text evidence="11">The sequence shown here is derived from an EMBL/GenBank/DDBJ whole genome shotgun (WGS) entry which is preliminary data.</text>
</comment>
<dbReference type="Pfam" id="PF04616">
    <property type="entry name" value="Glyco_hydro_43"/>
    <property type="match status" value="1"/>
</dbReference>
<evidence type="ECO:0000256" key="10">
    <source>
        <dbReference type="SAM" id="SignalP"/>
    </source>
</evidence>
<organism evidence="11 12">
    <name type="scientific">Coleophoma cylindrospora</name>
    <dbReference type="NCBI Taxonomy" id="1849047"/>
    <lineage>
        <taxon>Eukaryota</taxon>
        <taxon>Fungi</taxon>
        <taxon>Dikarya</taxon>
        <taxon>Ascomycota</taxon>
        <taxon>Pezizomycotina</taxon>
        <taxon>Leotiomycetes</taxon>
        <taxon>Helotiales</taxon>
        <taxon>Dermateaceae</taxon>
        <taxon>Coleophoma</taxon>
    </lineage>
</organism>
<dbReference type="OrthoDB" id="195678at2759"/>
<evidence type="ECO:0000256" key="2">
    <source>
        <dbReference type="ARBA" id="ARBA00004834"/>
    </source>
</evidence>
<dbReference type="GO" id="GO:0046558">
    <property type="term" value="F:arabinan endo-1,5-alpha-L-arabinosidase activity"/>
    <property type="evidence" value="ECO:0007669"/>
    <property type="project" value="UniProtKB-EC"/>
</dbReference>
<keyword evidence="10" id="KW-0732">Signal</keyword>
<comment type="similarity">
    <text evidence="3 7">Belongs to the glycosyl hydrolase 43 family.</text>
</comment>
<feature type="site" description="Important for catalytic activity, responsible for pKa modulation of the active site Glu and correct orientation of both the proton donor and substrate" evidence="9">
    <location>
        <position position="148"/>
    </location>
</feature>
<accession>A0A3D8Q4G9</accession>
<dbReference type="InterPro" id="IPR006710">
    <property type="entry name" value="Glyco_hydro_43"/>
</dbReference>
<evidence type="ECO:0000256" key="1">
    <source>
        <dbReference type="ARBA" id="ARBA00000375"/>
    </source>
</evidence>
<dbReference type="InterPro" id="IPR050727">
    <property type="entry name" value="GH43_arabinanases"/>
</dbReference>
<dbReference type="PANTHER" id="PTHR43301">
    <property type="entry name" value="ARABINAN ENDO-1,5-ALPHA-L-ARABINOSIDASE"/>
    <property type="match status" value="1"/>
</dbReference>
<dbReference type="SUPFAM" id="SSF75005">
    <property type="entry name" value="Arabinanase/levansucrase/invertase"/>
    <property type="match status" value="1"/>
</dbReference>
<proteinExistence type="inferred from homology"/>
<keyword evidence="12" id="KW-1185">Reference proteome</keyword>
<feature type="chain" id="PRO_5017612519" description="Arabinan endo-1,5-alpha-L-arabinosidase" evidence="10">
    <location>
        <begin position="21"/>
        <end position="321"/>
    </location>
</feature>
<dbReference type="Proteomes" id="UP000256645">
    <property type="component" value="Unassembled WGS sequence"/>
</dbReference>
<evidence type="ECO:0000256" key="3">
    <source>
        <dbReference type="ARBA" id="ARBA00009865"/>
    </source>
</evidence>
<dbReference type="EMBL" id="PDLM01000032">
    <property type="protein sequence ID" value="RDW56712.1"/>
    <property type="molecule type" value="Genomic_DNA"/>
</dbReference>
<evidence type="ECO:0000256" key="8">
    <source>
        <dbReference type="PIRSR" id="PIRSR606710-1"/>
    </source>
</evidence>
<name>A0A3D8Q4G9_9HELO</name>
<dbReference type="PIRSF" id="PIRSF026534">
    <property type="entry name" value="Endo_alpha-L-arabinosidase"/>
    <property type="match status" value="1"/>
</dbReference>
<comment type="catalytic activity">
    <reaction evidence="1 7">
        <text>Endohydrolysis of (1-&gt;5)-alpha-arabinofuranosidic linkages in (1-&gt;5)-arabinans.</text>
        <dbReference type="EC" id="3.2.1.99"/>
    </reaction>
</comment>
<keyword evidence="6 7" id="KW-0326">Glycosidase</keyword>
<dbReference type="GO" id="GO:0031222">
    <property type="term" value="P:arabinan catabolic process"/>
    <property type="evidence" value="ECO:0007669"/>
    <property type="project" value="UniProtKB-UniPathway"/>
</dbReference>
<reference evidence="11 12" key="1">
    <citation type="journal article" date="2018" name="IMA Fungus">
        <title>IMA Genome-F 9: Draft genome sequence of Annulohypoxylon stygium, Aspergillus mulundensis, Berkeleyomyces basicola (syn. Thielaviopsis basicola), Ceratocystis smalleyi, two Cercospora beticola strains, Coleophoma cylindrospora, Fusarium fracticaudum, Phialophora cf. hyalina, and Morchella septimelata.</title>
        <authorList>
            <person name="Wingfield B.D."/>
            <person name="Bills G.F."/>
            <person name="Dong Y."/>
            <person name="Huang W."/>
            <person name="Nel W.J."/>
            <person name="Swalarsk-Parry B.S."/>
            <person name="Vaghefi N."/>
            <person name="Wilken P.M."/>
            <person name="An Z."/>
            <person name="de Beer Z.W."/>
            <person name="De Vos L."/>
            <person name="Chen L."/>
            <person name="Duong T.A."/>
            <person name="Gao Y."/>
            <person name="Hammerbacher A."/>
            <person name="Kikkert J.R."/>
            <person name="Li Y."/>
            <person name="Li H."/>
            <person name="Li K."/>
            <person name="Li Q."/>
            <person name="Liu X."/>
            <person name="Ma X."/>
            <person name="Naidoo K."/>
            <person name="Pethybridge S.J."/>
            <person name="Sun J."/>
            <person name="Steenkamp E.T."/>
            <person name="van der Nest M.A."/>
            <person name="van Wyk S."/>
            <person name="Wingfield M.J."/>
            <person name="Xiong C."/>
            <person name="Yue Q."/>
            <person name="Zhang X."/>
        </authorList>
    </citation>
    <scope>NUCLEOTIDE SEQUENCE [LARGE SCALE GENOMIC DNA]</scope>
    <source>
        <strain evidence="11 12">BP6252</strain>
    </source>
</reference>
<dbReference type="AlphaFoldDB" id="A0A3D8Q4G9"/>
<evidence type="ECO:0000256" key="5">
    <source>
        <dbReference type="ARBA" id="ARBA00022801"/>
    </source>
</evidence>
<protein>
    <recommendedName>
        <fullName evidence="4 7">Arabinan endo-1,5-alpha-L-arabinosidase</fullName>
        <ecNumber evidence="4 7">3.2.1.99</ecNumber>
    </recommendedName>
</protein>
<feature type="active site" description="Proton donor" evidence="8">
    <location>
        <position position="199"/>
    </location>
</feature>
<feature type="signal peptide" evidence="10">
    <location>
        <begin position="1"/>
        <end position="20"/>
    </location>
</feature>
<evidence type="ECO:0000256" key="4">
    <source>
        <dbReference type="ARBA" id="ARBA00012586"/>
    </source>
</evidence>
<evidence type="ECO:0000313" key="12">
    <source>
        <dbReference type="Proteomes" id="UP000256645"/>
    </source>
</evidence>
<evidence type="ECO:0000313" key="11">
    <source>
        <dbReference type="EMBL" id="RDW56712.1"/>
    </source>
</evidence>
<keyword evidence="5 7" id="KW-0378">Hydrolase</keyword>
<evidence type="ECO:0000256" key="7">
    <source>
        <dbReference type="PIRNR" id="PIRNR026534"/>
    </source>
</evidence>
<dbReference type="InterPro" id="IPR016840">
    <property type="entry name" value="Glyco_hydro_43_endo_a_Ara-ase"/>
</dbReference>
<gene>
    <name evidence="11" type="ORF">BP6252_14005</name>
</gene>
<dbReference type="Gene3D" id="2.115.10.20">
    <property type="entry name" value="Glycosyl hydrolase domain, family 43"/>
    <property type="match status" value="1"/>
</dbReference>
<dbReference type="CDD" id="cd18831">
    <property type="entry name" value="GH43_AnAbnA-like"/>
    <property type="match status" value="1"/>
</dbReference>
<comment type="pathway">
    <text evidence="2 7">Glycan metabolism; L-arabinan degradation.</text>
</comment>
<dbReference type="STRING" id="1849047.A0A3D8Q4G9"/>
<dbReference type="UniPathway" id="UPA00667"/>
<sequence length="321" mass="33835">MFGFLRSFSALLLAAGLAQASSPNPMACSGVCGNAHDPSILQSTDGTYYRFSTGGGIAIHTAPALTGPWTYKGEALSSSKIDGNTDLWAPDVTLVGSTYYMYYSTSSFGSQNSAIGLATSTSMNVGTWTDHGSSGVSSKSGGTYNAIDGNLIWDGSAFYLSFGSFYGDIYQVAMANPPLKSTGSSYNIEYNSTGTRPSEGSFIFTWGSYYYLFFSSGSCCGLDTNRPTAGNEYKIMVCRSTKVTGGFVDKTGKDCRASGGSLVLGSHGTVYAPGGQGLYMDPTYGPVIFYHYVDTTIGYADADKLLGINKVSFSSGWPVLS</sequence>
<dbReference type="EC" id="3.2.1.99" evidence="4 7"/>
<feature type="active site" description="Proton acceptor" evidence="8">
    <location>
        <position position="37"/>
    </location>
</feature>